<organism evidence="1 2">
    <name type="scientific">Gluconacetobacter aggeris</name>
    <dbReference type="NCBI Taxonomy" id="1286186"/>
    <lineage>
        <taxon>Bacteria</taxon>
        <taxon>Pseudomonadati</taxon>
        <taxon>Pseudomonadota</taxon>
        <taxon>Alphaproteobacteria</taxon>
        <taxon>Acetobacterales</taxon>
        <taxon>Acetobacteraceae</taxon>
        <taxon>Gluconacetobacter</taxon>
    </lineage>
</organism>
<dbReference type="InterPro" id="IPR007948">
    <property type="entry name" value="DUF736"/>
</dbReference>
<reference evidence="1 2" key="1">
    <citation type="submission" date="2020-04" db="EMBL/GenBank/DDBJ databases">
        <title>Description of novel Gluconacetobacter.</title>
        <authorList>
            <person name="Sombolestani A."/>
        </authorList>
    </citation>
    <scope>NUCLEOTIDE SEQUENCE [LARGE SCALE GENOMIC DNA]</scope>
    <source>
        <strain evidence="1 2">LMG 27801</strain>
    </source>
</reference>
<comment type="caution">
    <text evidence="1">The sequence shown here is derived from an EMBL/GenBank/DDBJ whole genome shotgun (WGS) entry which is preliminary data.</text>
</comment>
<dbReference type="EMBL" id="JABEQD010000012">
    <property type="protein sequence ID" value="MBB2169659.1"/>
    <property type="molecule type" value="Genomic_DNA"/>
</dbReference>
<dbReference type="RefSeq" id="WP_182987163.1">
    <property type="nucleotide sequence ID" value="NZ_JABEQD010000012.1"/>
</dbReference>
<name>A0A7W4IV66_9PROT</name>
<gene>
    <name evidence="1" type="ORF">HLH36_15105</name>
</gene>
<proteinExistence type="predicted"/>
<dbReference type="Proteomes" id="UP000559860">
    <property type="component" value="Unassembled WGS sequence"/>
</dbReference>
<dbReference type="Pfam" id="PF05284">
    <property type="entry name" value="DUF736"/>
    <property type="match status" value="1"/>
</dbReference>
<keyword evidence="2" id="KW-1185">Reference proteome</keyword>
<evidence type="ECO:0000313" key="2">
    <source>
        <dbReference type="Proteomes" id="UP000559860"/>
    </source>
</evidence>
<protein>
    <submittedName>
        <fullName evidence="1">DUF736 domain-containing protein</fullName>
    </submittedName>
</protein>
<evidence type="ECO:0000313" key="1">
    <source>
        <dbReference type="EMBL" id="MBB2169659.1"/>
    </source>
</evidence>
<dbReference type="AlphaFoldDB" id="A0A7W4IV66"/>
<accession>A0A7W4IV66</accession>
<sequence>MANIGSFKKVNGGYEGEIVTLALQIRDVRLVPEIGRTNDNAPAFRVIVGRVELGAAWARRSTEGRDYLSLKLDDPSFSAPIFANLFADEQGDGHILVWNRPRGRNGD</sequence>